<keyword evidence="9" id="KW-0653">Protein transport</keyword>
<dbReference type="Gene3D" id="3.40.50.410">
    <property type="entry name" value="von Willebrand factor, type A domain"/>
    <property type="match status" value="1"/>
</dbReference>
<dbReference type="CDD" id="cd01479">
    <property type="entry name" value="Sec24-like"/>
    <property type="match status" value="1"/>
</dbReference>
<evidence type="ECO:0000256" key="4">
    <source>
        <dbReference type="ARBA" id="ARBA00008334"/>
    </source>
</evidence>
<dbReference type="InterPro" id="IPR001202">
    <property type="entry name" value="WW_dom"/>
</dbReference>
<evidence type="ECO:0000256" key="10">
    <source>
        <dbReference type="ARBA" id="ARBA00023034"/>
    </source>
</evidence>
<feature type="region of interest" description="Disordered" evidence="12">
    <location>
        <begin position="33"/>
        <end position="66"/>
    </location>
</feature>
<dbReference type="Pfam" id="PF08033">
    <property type="entry name" value="Sec23_BS"/>
    <property type="match status" value="1"/>
</dbReference>
<dbReference type="SUPFAM" id="SSF81995">
    <property type="entry name" value="beta-sandwich domain of Sec23/24"/>
    <property type="match status" value="1"/>
</dbReference>
<dbReference type="InterPro" id="IPR036465">
    <property type="entry name" value="vWFA_dom_sf"/>
</dbReference>
<dbReference type="GO" id="GO:0008270">
    <property type="term" value="F:zinc ion binding"/>
    <property type="evidence" value="ECO:0007669"/>
    <property type="project" value="InterPro"/>
</dbReference>
<evidence type="ECO:0000256" key="2">
    <source>
        <dbReference type="ARBA" id="ARBA00004496"/>
    </source>
</evidence>
<dbReference type="GO" id="GO:0000149">
    <property type="term" value="F:SNARE binding"/>
    <property type="evidence" value="ECO:0007669"/>
    <property type="project" value="TreeGrafter"/>
</dbReference>
<gene>
    <name evidence="14" type="ORF">EUX98_g1398</name>
</gene>
<dbReference type="GO" id="GO:0030127">
    <property type="term" value="C:COPII vesicle coat"/>
    <property type="evidence" value="ECO:0007669"/>
    <property type="project" value="InterPro"/>
</dbReference>
<evidence type="ECO:0000256" key="12">
    <source>
        <dbReference type="SAM" id="MobiDB-lite"/>
    </source>
</evidence>
<feature type="compositionally biased region" description="Pro residues" evidence="12">
    <location>
        <begin position="39"/>
        <end position="57"/>
    </location>
</feature>
<dbReference type="InterPro" id="IPR006900">
    <property type="entry name" value="Sec23/24_helical_dom"/>
</dbReference>
<dbReference type="PANTHER" id="PTHR13803">
    <property type="entry name" value="SEC24-RELATED PROTEIN"/>
    <property type="match status" value="1"/>
</dbReference>
<evidence type="ECO:0000259" key="13">
    <source>
        <dbReference type="PROSITE" id="PS50020"/>
    </source>
</evidence>
<keyword evidence="5" id="KW-0813">Transport</keyword>
<dbReference type="InterPro" id="IPR006895">
    <property type="entry name" value="Znf_Sec23_Sec24"/>
</dbReference>
<keyword evidence="8" id="KW-0931">ER-Golgi transport</keyword>
<keyword evidence="7" id="KW-0256">Endoplasmic reticulum</keyword>
<evidence type="ECO:0000256" key="7">
    <source>
        <dbReference type="ARBA" id="ARBA00022824"/>
    </source>
</evidence>
<sequence length="916" mass="100513">MASPVQHLPPGWNAEWDATHQRYLFIETTTGHTQWEPPIADPEAPPPSGGGSPPPAPHGGKRRQYAAGQTQAYYGGDSLAAAAPGYTNAGAAQPQPAQLFTPGLVAESQFQQQQTVASGQQQYYGEQPEYINAPQQPTYPHQSPAQMGALADQFGQMNMGHKGPRLFTTNLLTSPPEPRELFTPPPEIILPPGSCLSPSPLANADASYQRSTLNAIPTTNALLNKSKIPLGLVLTPYRSVKEGDEQVPLVTDTVIARCRRCRTYINPYVQFIDGGNRYVKVHLYTRHLIDFVSKMALLYVFAVERGPTTVRLGPKYMVRPPQPALYVFLIDVSHNAVQTGMVATATRTILENLDRIPDENGRTKVALIAFDTSLYFFSMPPGTTESSMLVVSDIDDVFLPKPTDLLINLAEGRQALESLLGRLSDMFQDNHTVGSALGPALQAGFQLMTPIGGKIIALTASLPSIGAGSLKNREDPKLLGTAKESGLLQAASPFYKTFAIECSRAQVCVDMFLFSSSYQDVASLAYLPHYTAGQTYFYPAFNASRTEDAIKFAHEFGEVLAQPIMLEAVMRVRASKNLRMSSFHGNFFVRSTDLLAMPAVPQDLSYAIEIQIEDTITAPFVVFQTAILHTTCYGERRIRVVTTALPTTSNLTEIFASADQIALATLLANKAVERSITHKLEDSRDALFNKMVEILSAYKASMTAAGAGASAQLAISENLKMLPVMLLGILKNVGIRQSSQIPPDLRAYAQALLTSMPSQLLIPYIYPTFYSLHTMPPECGTVGEQGIIMPPPLPLTSEKLERHGLFLIEDGQTIFLWVGRDAVPQLILDVFNLPNYETTLPVLDNPFSQRVNAVIQKTREMRRGPYYPHLYVVKEDGEPALRLWALSCLIQDRADVLPSYQQFISQLKDKVNGSGY</sequence>
<keyword evidence="11" id="KW-0472">Membrane</keyword>
<proteinExistence type="inferred from homology"/>
<comment type="caution">
    <text evidence="14">The sequence shown here is derived from an EMBL/GenBank/DDBJ whole genome shotgun (WGS) entry which is preliminary data.</text>
</comment>
<evidence type="ECO:0000313" key="15">
    <source>
        <dbReference type="Proteomes" id="UP000308730"/>
    </source>
</evidence>
<evidence type="ECO:0000256" key="3">
    <source>
        <dbReference type="ARBA" id="ARBA00004586"/>
    </source>
</evidence>
<evidence type="ECO:0000256" key="8">
    <source>
        <dbReference type="ARBA" id="ARBA00022892"/>
    </source>
</evidence>
<dbReference type="PROSITE" id="PS50020">
    <property type="entry name" value="WW_DOMAIN_2"/>
    <property type="match status" value="1"/>
</dbReference>
<dbReference type="Pfam" id="PF00626">
    <property type="entry name" value="Gelsolin"/>
    <property type="match status" value="1"/>
</dbReference>
<dbReference type="InterPro" id="IPR012990">
    <property type="entry name" value="Beta-sandwich_Sec23_24"/>
</dbReference>
<dbReference type="SUPFAM" id="SSF82919">
    <property type="entry name" value="Zn-finger domain of Sec23/24"/>
    <property type="match status" value="1"/>
</dbReference>
<dbReference type="Pfam" id="PF04811">
    <property type="entry name" value="Sec23_trunk"/>
    <property type="match status" value="1"/>
</dbReference>
<dbReference type="OrthoDB" id="49016at2759"/>
<dbReference type="PANTHER" id="PTHR13803:SF39">
    <property type="entry name" value="SECRETORY 24AB, ISOFORM A"/>
    <property type="match status" value="1"/>
</dbReference>
<protein>
    <recommendedName>
        <fullName evidence="13">WW domain-containing protein</fullName>
    </recommendedName>
</protein>
<dbReference type="InterPro" id="IPR050550">
    <property type="entry name" value="SEC23_SEC24_subfamily"/>
</dbReference>
<dbReference type="InterPro" id="IPR036175">
    <property type="entry name" value="Sec23/24_helical_dom_sf"/>
</dbReference>
<dbReference type="Pfam" id="PF04815">
    <property type="entry name" value="Sec23_helical"/>
    <property type="match status" value="1"/>
</dbReference>
<dbReference type="SUPFAM" id="SSF53300">
    <property type="entry name" value="vWA-like"/>
    <property type="match status" value="1"/>
</dbReference>
<dbReference type="GO" id="GO:0000139">
    <property type="term" value="C:Golgi membrane"/>
    <property type="evidence" value="ECO:0007669"/>
    <property type="project" value="UniProtKB-SubCell"/>
</dbReference>
<dbReference type="InterPro" id="IPR029006">
    <property type="entry name" value="ADF-H/Gelsolin-like_dom_sf"/>
</dbReference>
<name>A0A4S4N4N0_9APHY</name>
<dbReference type="SUPFAM" id="SSF51045">
    <property type="entry name" value="WW domain"/>
    <property type="match status" value="1"/>
</dbReference>
<evidence type="ECO:0000256" key="5">
    <source>
        <dbReference type="ARBA" id="ARBA00022448"/>
    </source>
</evidence>
<dbReference type="GO" id="GO:0006886">
    <property type="term" value="P:intracellular protein transport"/>
    <property type="evidence" value="ECO:0007669"/>
    <property type="project" value="InterPro"/>
</dbReference>
<dbReference type="Gene3D" id="2.30.30.380">
    <property type="entry name" value="Zn-finger domain of Sec23/24"/>
    <property type="match status" value="1"/>
</dbReference>
<evidence type="ECO:0000256" key="1">
    <source>
        <dbReference type="ARBA" id="ARBA00004394"/>
    </source>
</evidence>
<feature type="domain" description="WW" evidence="13">
    <location>
        <begin position="6"/>
        <end position="40"/>
    </location>
</feature>
<dbReference type="Proteomes" id="UP000308730">
    <property type="component" value="Unassembled WGS sequence"/>
</dbReference>
<dbReference type="InterPro" id="IPR007123">
    <property type="entry name" value="Gelsolin-like_dom"/>
</dbReference>
<dbReference type="SMART" id="SM00456">
    <property type="entry name" value="WW"/>
    <property type="match status" value="1"/>
</dbReference>
<evidence type="ECO:0000256" key="9">
    <source>
        <dbReference type="ARBA" id="ARBA00022927"/>
    </source>
</evidence>
<dbReference type="GO" id="GO:0005789">
    <property type="term" value="C:endoplasmic reticulum membrane"/>
    <property type="evidence" value="ECO:0007669"/>
    <property type="project" value="UniProtKB-SubCell"/>
</dbReference>
<dbReference type="Gene3D" id="1.20.120.730">
    <property type="entry name" value="Sec23/Sec24 helical domain"/>
    <property type="match status" value="1"/>
</dbReference>
<reference evidence="14 15" key="1">
    <citation type="submission" date="2019-02" db="EMBL/GenBank/DDBJ databases">
        <title>Genome sequencing of the rare red list fungi Antrodiella citrinella (Flaviporus citrinellus).</title>
        <authorList>
            <person name="Buettner E."/>
            <person name="Kellner H."/>
        </authorList>
    </citation>
    <scope>NUCLEOTIDE SEQUENCE [LARGE SCALE GENOMIC DNA]</scope>
    <source>
        <strain evidence="14 15">DSM 108506</strain>
    </source>
</reference>
<comment type="similarity">
    <text evidence="4">Belongs to the SEC23/SEC24 family. SEC24 subfamily.</text>
</comment>
<dbReference type="InterPro" id="IPR036180">
    <property type="entry name" value="Gelsolin-like_dom_sf"/>
</dbReference>
<evidence type="ECO:0000256" key="6">
    <source>
        <dbReference type="ARBA" id="ARBA00022490"/>
    </source>
</evidence>
<dbReference type="SUPFAM" id="SSF81811">
    <property type="entry name" value="Helical domain of Sec23/24"/>
    <property type="match status" value="1"/>
</dbReference>
<dbReference type="EMBL" id="SGPM01000015">
    <property type="protein sequence ID" value="THH32811.1"/>
    <property type="molecule type" value="Genomic_DNA"/>
</dbReference>
<dbReference type="InterPro" id="IPR036174">
    <property type="entry name" value="Znf_Sec23_Sec24_sf"/>
</dbReference>
<accession>A0A4S4N4N0</accession>
<dbReference type="Pfam" id="PF04810">
    <property type="entry name" value="zf-Sec23_Sec24"/>
    <property type="match status" value="1"/>
</dbReference>
<dbReference type="SUPFAM" id="SSF82754">
    <property type="entry name" value="C-terminal, gelsolin-like domain of Sec23/24"/>
    <property type="match status" value="1"/>
</dbReference>
<dbReference type="Gene3D" id="3.40.20.10">
    <property type="entry name" value="Severin"/>
    <property type="match status" value="1"/>
</dbReference>
<dbReference type="Gene3D" id="2.20.70.10">
    <property type="match status" value="1"/>
</dbReference>
<dbReference type="InterPro" id="IPR036020">
    <property type="entry name" value="WW_dom_sf"/>
</dbReference>
<dbReference type="GO" id="GO:0090110">
    <property type="term" value="P:COPII-coated vesicle cargo loading"/>
    <property type="evidence" value="ECO:0007669"/>
    <property type="project" value="TreeGrafter"/>
</dbReference>
<evidence type="ECO:0000256" key="11">
    <source>
        <dbReference type="ARBA" id="ARBA00023136"/>
    </source>
</evidence>
<comment type="subcellular location">
    <subcellularLocation>
        <location evidence="2">Cytoplasm</location>
    </subcellularLocation>
    <subcellularLocation>
        <location evidence="3">Endoplasmic reticulum membrane</location>
    </subcellularLocation>
    <subcellularLocation>
        <location evidence="1">Golgi apparatus membrane</location>
    </subcellularLocation>
</comment>
<dbReference type="GO" id="GO:0070971">
    <property type="term" value="C:endoplasmic reticulum exit site"/>
    <property type="evidence" value="ECO:0007669"/>
    <property type="project" value="TreeGrafter"/>
</dbReference>
<dbReference type="InterPro" id="IPR006896">
    <property type="entry name" value="Sec23/24_trunk_dom"/>
</dbReference>
<keyword evidence="6" id="KW-0963">Cytoplasm</keyword>
<dbReference type="InterPro" id="IPR041742">
    <property type="entry name" value="Sec24-like_trunk_dom"/>
</dbReference>
<dbReference type="AlphaFoldDB" id="A0A4S4N4N0"/>
<dbReference type="CDD" id="cd00201">
    <property type="entry name" value="WW"/>
    <property type="match status" value="1"/>
</dbReference>
<evidence type="ECO:0000313" key="14">
    <source>
        <dbReference type="EMBL" id="THH32811.1"/>
    </source>
</evidence>
<keyword evidence="15" id="KW-1185">Reference proteome</keyword>
<dbReference type="Gene3D" id="2.60.40.1670">
    <property type="entry name" value="beta-sandwich domain of Sec23/24"/>
    <property type="match status" value="1"/>
</dbReference>
<organism evidence="14 15">
    <name type="scientific">Antrodiella citrinella</name>
    <dbReference type="NCBI Taxonomy" id="2447956"/>
    <lineage>
        <taxon>Eukaryota</taxon>
        <taxon>Fungi</taxon>
        <taxon>Dikarya</taxon>
        <taxon>Basidiomycota</taxon>
        <taxon>Agaricomycotina</taxon>
        <taxon>Agaricomycetes</taxon>
        <taxon>Polyporales</taxon>
        <taxon>Steccherinaceae</taxon>
        <taxon>Antrodiella</taxon>
    </lineage>
</organism>
<keyword evidence="10" id="KW-0333">Golgi apparatus</keyword>